<accession>A0ABD8AZQ2</accession>
<sequence>MGYRRLAAFISRYPRFIILCWVFIIGMSAVWAWKLPDIVQDHGLKRVHGDAQAVELVLEDEFGSPADPVILVFEKKENTSPLQFRQWIKDRLTQVQVLPAVTSITSPLDVSERVTLQDQRAYALVKMDVPAHQMGPPLEQLRAVLATDGPGTVQLTGKAVVQQDVNHLSFRDLERAEMVGLPIALIVLCFAFRGLYAALIAVMMGISAVITAMGVTSLLGYHLELSNFIINVIPMVGMALSIDFALIILSRYREEVQRAYEDEGEVNFTGSSLDMQSEVLRSEILQRTLRTAGRAVLFSTACVLLGLLGLLWIRLPMFLSVSLGAIIVLLLSLLLNVTLLPALLSLSADRVFRRKLVHWLPRRSVWHRWSAMVMKRPVRMAIGGTVVLLLCVYPVTRLELSVPDASSLPERMDSRQAAEQLQHDLGQKNTSAIEIVIGGQQERLTSSHWQMAHNKARQLLQDSDVLSIVSPWGLLQPNQTDSQSLFQIPPSALTPSIEGKESTRTTWLRSTVSDHSIRLIATVHGEPGSEQVAGWLERIRNSDHTRGFNNVKLRYGGEAAKQYEIMQEVTSQLPKVLVFVVVTNYLVLLAAFRSMLIPIKAILMNLLSLAASFGILVWVFNEGHLGMEPSAIAIMIPVFIAGLVFGISMDYGVFMLSRIQEVYRRTGDSDVAVQQGLASTGRLVTSAAAILLAVTVPFAFAEVAGVRQLGIGITAAVLIDVTLIRLILVPALMKLMGRWNWWLPGQMK</sequence>
<feature type="transmembrane region" description="Helical" evidence="6">
    <location>
        <begin position="378"/>
        <end position="396"/>
    </location>
</feature>
<dbReference type="EMBL" id="CP145892">
    <property type="protein sequence ID" value="WWP23062.1"/>
    <property type="molecule type" value="Genomic_DNA"/>
</dbReference>
<protein>
    <submittedName>
        <fullName evidence="8">MMPL family transporter</fullName>
    </submittedName>
</protein>
<feature type="transmembrane region" description="Helical" evidence="6">
    <location>
        <begin position="228"/>
        <end position="249"/>
    </location>
</feature>
<feature type="transmembrane region" description="Helical" evidence="6">
    <location>
        <begin position="709"/>
        <end position="728"/>
    </location>
</feature>
<feature type="transmembrane region" description="Helical" evidence="6">
    <location>
        <begin position="203"/>
        <end position="222"/>
    </location>
</feature>
<feature type="domain" description="SSD" evidence="7">
    <location>
        <begin position="198"/>
        <end position="346"/>
    </location>
</feature>
<dbReference type="InterPro" id="IPR000731">
    <property type="entry name" value="SSD"/>
</dbReference>
<feature type="transmembrane region" description="Helical" evidence="6">
    <location>
        <begin position="683"/>
        <end position="703"/>
    </location>
</feature>
<dbReference type="PANTHER" id="PTHR33406">
    <property type="entry name" value="MEMBRANE PROTEIN MJ1562-RELATED"/>
    <property type="match status" value="1"/>
</dbReference>
<dbReference type="RefSeq" id="WP_338708634.1">
    <property type="nucleotide sequence ID" value="NZ_CP145892.1"/>
</dbReference>
<keyword evidence="5 6" id="KW-0472">Membrane</keyword>
<gene>
    <name evidence="8" type="ORF">V6668_13095</name>
</gene>
<evidence type="ECO:0000256" key="1">
    <source>
        <dbReference type="ARBA" id="ARBA00004651"/>
    </source>
</evidence>
<keyword evidence="3 6" id="KW-0812">Transmembrane</keyword>
<dbReference type="SUPFAM" id="SSF82866">
    <property type="entry name" value="Multidrug efflux transporter AcrB transmembrane domain"/>
    <property type="match status" value="2"/>
</dbReference>
<dbReference type="GO" id="GO:0005886">
    <property type="term" value="C:plasma membrane"/>
    <property type="evidence" value="ECO:0007669"/>
    <property type="project" value="UniProtKB-SubCell"/>
</dbReference>
<feature type="transmembrane region" description="Helical" evidence="6">
    <location>
        <begin position="295"/>
        <end position="315"/>
    </location>
</feature>
<keyword evidence="4 6" id="KW-1133">Transmembrane helix</keyword>
<dbReference type="PANTHER" id="PTHR33406:SF13">
    <property type="entry name" value="MEMBRANE PROTEIN YDFJ"/>
    <property type="match status" value="1"/>
</dbReference>
<comment type="subcellular location">
    <subcellularLocation>
        <location evidence="1">Cell membrane</location>
        <topology evidence="1">Multi-pass membrane protein</topology>
    </subcellularLocation>
</comment>
<keyword evidence="2" id="KW-1003">Cell membrane</keyword>
<feature type="transmembrane region" description="Helical" evidence="6">
    <location>
        <begin position="632"/>
        <end position="656"/>
    </location>
</feature>
<dbReference type="Proteomes" id="UP001364764">
    <property type="component" value="Chromosome"/>
</dbReference>
<dbReference type="InterPro" id="IPR004869">
    <property type="entry name" value="MMPL_dom"/>
</dbReference>
<evidence type="ECO:0000256" key="5">
    <source>
        <dbReference type="ARBA" id="ARBA00023136"/>
    </source>
</evidence>
<proteinExistence type="predicted"/>
<dbReference type="InterPro" id="IPR050545">
    <property type="entry name" value="Mycobact_MmpL"/>
</dbReference>
<feature type="transmembrane region" description="Helical" evidence="6">
    <location>
        <begin position="178"/>
        <end position="196"/>
    </location>
</feature>
<evidence type="ECO:0000256" key="4">
    <source>
        <dbReference type="ARBA" id="ARBA00022989"/>
    </source>
</evidence>
<name>A0ABD8AZQ2_PAEAM</name>
<evidence type="ECO:0000256" key="2">
    <source>
        <dbReference type="ARBA" id="ARBA00022475"/>
    </source>
</evidence>
<dbReference type="Gene3D" id="1.20.1640.10">
    <property type="entry name" value="Multidrug efflux transporter AcrB transmembrane domain"/>
    <property type="match status" value="2"/>
</dbReference>
<evidence type="ECO:0000256" key="6">
    <source>
        <dbReference type="SAM" id="Phobius"/>
    </source>
</evidence>
<feature type="transmembrane region" description="Helical" evidence="6">
    <location>
        <begin position="602"/>
        <end position="620"/>
    </location>
</feature>
<dbReference type="GeneID" id="93476418"/>
<dbReference type="Pfam" id="PF03176">
    <property type="entry name" value="MMPL"/>
    <property type="match status" value="2"/>
</dbReference>
<reference evidence="8 9" key="1">
    <citation type="submission" date="2024-02" db="EMBL/GenBank/DDBJ databases">
        <title>Complete sequences of two Paenibacillus sp. strains and one Lysinibacillus strain isolated from the environment on STAA medium highlight biotechnological potential.</title>
        <authorList>
            <person name="Attere S.A."/>
            <person name="Piche L.C."/>
            <person name="Intertaglia L."/>
            <person name="Lami R."/>
            <person name="Charette S.J."/>
            <person name="Vincent A.T."/>
        </authorList>
    </citation>
    <scope>NUCLEOTIDE SEQUENCE [LARGE SCALE GENOMIC DNA]</scope>
    <source>
        <strain evidence="8 9">Y5S-7</strain>
    </source>
</reference>
<evidence type="ECO:0000313" key="9">
    <source>
        <dbReference type="Proteomes" id="UP001364764"/>
    </source>
</evidence>
<evidence type="ECO:0000259" key="7">
    <source>
        <dbReference type="PROSITE" id="PS50156"/>
    </source>
</evidence>
<feature type="transmembrane region" description="Helical" evidence="6">
    <location>
        <begin position="576"/>
        <end position="595"/>
    </location>
</feature>
<evidence type="ECO:0000256" key="3">
    <source>
        <dbReference type="ARBA" id="ARBA00022692"/>
    </source>
</evidence>
<feature type="transmembrane region" description="Helical" evidence="6">
    <location>
        <begin position="321"/>
        <end position="346"/>
    </location>
</feature>
<evidence type="ECO:0000313" key="8">
    <source>
        <dbReference type="EMBL" id="WWP23062.1"/>
    </source>
</evidence>
<dbReference type="AlphaFoldDB" id="A0ABD8AZQ2"/>
<organism evidence="8 9">
    <name type="scientific">Paenibacillus amylolyticus</name>
    <dbReference type="NCBI Taxonomy" id="1451"/>
    <lineage>
        <taxon>Bacteria</taxon>
        <taxon>Bacillati</taxon>
        <taxon>Bacillota</taxon>
        <taxon>Bacilli</taxon>
        <taxon>Bacillales</taxon>
        <taxon>Paenibacillaceae</taxon>
        <taxon>Paenibacillus</taxon>
    </lineage>
</organism>
<dbReference type="PROSITE" id="PS50156">
    <property type="entry name" value="SSD"/>
    <property type="match status" value="1"/>
</dbReference>